<dbReference type="Pfam" id="PF23542">
    <property type="entry name" value="DUF1512_C"/>
    <property type="match status" value="1"/>
</dbReference>
<organism evidence="5 6">
    <name type="scientific">Methanothermobacter defluvii</name>
    <dbReference type="NCBI Taxonomy" id="49339"/>
    <lineage>
        <taxon>Archaea</taxon>
        <taxon>Methanobacteriati</taxon>
        <taxon>Methanobacteriota</taxon>
        <taxon>Methanomada group</taxon>
        <taxon>Methanobacteria</taxon>
        <taxon>Methanobacteriales</taxon>
        <taxon>Methanobacteriaceae</taxon>
        <taxon>Methanothermobacter</taxon>
    </lineage>
</organism>
<dbReference type="Proteomes" id="UP000256864">
    <property type="component" value="Unassembled WGS sequence"/>
</dbReference>
<dbReference type="InterPro" id="IPR056460">
    <property type="entry name" value="DUF1512_N"/>
</dbReference>
<evidence type="ECO:0000259" key="3">
    <source>
        <dbReference type="Pfam" id="PF07431"/>
    </source>
</evidence>
<evidence type="ECO:0000259" key="4">
    <source>
        <dbReference type="Pfam" id="PF23542"/>
    </source>
</evidence>
<dbReference type="AlphaFoldDB" id="A0A371NAC0"/>
<sequence length="365" mass="40401">MPFSILDILGMAAFILLIILLPAIVRMRIFSAIEGAIAELEDMEGDAMKILAELAEPEDPRTLEDYLEFFIIPPSDIDPAGLADRYRRLLEMGDLRLQKLVERFPPAADTERRASIIMCIRVAAGMRGILKFLRHNLELARKTGNLQILVALQMNLELIMRTARAYMDGCRAISRCLPIGDGAGPLTAGMLIENRDQREHLHEMVYVKKRFMGKEVGILRPRGPGSRLGMMIKAMEEILTRDEFDEIIMVDAAAKLEGEKTGAVACGMGVAIGGSGVEKWFIENMVLEHRTHSIIIKMSPEEAMSQMPEDVLEGCRVALEQIKGIVSESDADSILIVGTGNSSGIPDSVENPDEIKVKKEDNGRD</sequence>
<evidence type="ECO:0000256" key="1">
    <source>
        <dbReference type="SAM" id="MobiDB-lite"/>
    </source>
</evidence>
<comment type="caution">
    <text evidence="5">The sequence shown here is derived from an EMBL/GenBank/DDBJ whole genome shotgun (WGS) entry which is preliminary data.</text>
</comment>
<keyword evidence="2" id="KW-0472">Membrane</keyword>
<evidence type="ECO:0000256" key="2">
    <source>
        <dbReference type="SAM" id="Phobius"/>
    </source>
</evidence>
<proteinExistence type="predicted"/>
<dbReference type="GeneID" id="82298270"/>
<dbReference type="RefSeq" id="WP_115892879.1">
    <property type="nucleotide sequence ID" value="NZ_QREL01000004.1"/>
</dbReference>
<feature type="domain" description="DUF1512" evidence="4">
    <location>
        <begin position="179"/>
        <end position="346"/>
    </location>
</feature>
<keyword evidence="6" id="KW-1185">Reference proteome</keyword>
<protein>
    <recommendedName>
        <fullName evidence="7">DUF1512 domain-containing protein</fullName>
    </recommendedName>
</protein>
<feature type="transmembrane region" description="Helical" evidence="2">
    <location>
        <begin position="6"/>
        <end position="25"/>
    </location>
</feature>
<dbReference type="InterPro" id="IPR009995">
    <property type="entry name" value="DUF1512"/>
</dbReference>
<accession>A0A371NAC0</accession>
<feature type="domain" description="DUF1512" evidence="3">
    <location>
        <begin position="8"/>
        <end position="174"/>
    </location>
</feature>
<dbReference type="EMBL" id="QREL01000004">
    <property type="protein sequence ID" value="REE24661.1"/>
    <property type="molecule type" value="Genomic_DNA"/>
</dbReference>
<evidence type="ECO:0000313" key="5">
    <source>
        <dbReference type="EMBL" id="REE24661.1"/>
    </source>
</evidence>
<evidence type="ECO:0008006" key="7">
    <source>
        <dbReference type="Google" id="ProtNLM"/>
    </source>
</evidence>
<name>A0A371NAC0_9EURY</name>
<dbReference type="InterPro" id="IPR056461">
    <property type="entry name" value="DUF1512_C"/>
</dbReference>
<dbReference type="Pfam" id="PF07431">
    <property type="entry name" value="DUF1512"/>
    <property type="match status" value="1"/>
</dbReference>
<keyword evidence="2" id="KW-0812">Transmembrane</keyword>
<feature type="compositionally biased region" description="Basic and acidic residues" evidence="1">
    <location>
        <begin position="353"/>
        <end position="365"/>
    </location>
</feature>
<dbReference type="PIRSF" id="PIRSF016495">
    <property type="entry name" value="UCP016495"/>
    <property type="match status" value="1"/>
</dbReference>
<feature type="region of interest" description="Disordered" evidence="1">
    <location>
        <begin position="339"/>
        <end position="365"/>
    </location>
</feature>
<evidence type="ECO:0000313" key="6">
    <source>
        <dbReference type="Proteomes" id="UP000256864"/>
    </source>
</evidence>
<gene>
    <name evidence="5" type="ORF">C7452_1770</name>
</gene>
<keyword evidence="2" id="KW-1133">Transmembrane helix</keyword>
<reference evidence="5 6" key="1">
    <citation type="submission" date="2018-07" db="EMBL/GenBank/DDBJ databases">
        <title>Genomic Encyclopedia of Type Strains, Phase IV (KMG-IV): sequencing the most valuable type-strain genomes for metagenomic binning, comparative biology and taxonomic classification.</title>
        <authorList>
            <person name="Goeker M."/>
        </authorList>
    </citation>
    <scope>NUCLEOTIDE SEQUENCE [LARGE SCALE GENOMIC DNA]</scope>
    <source>
        <strain evidence="5 6">DSM 7466</strain>
    </source>
</reference>